<accession>A0A1B6KVJ6</accession>
<evidence type="ECO:0000256" key="1">
    <source>
        <dbReference type="SAM" id="MobiDB-lite"/>
    </source>
</evidence>
<protein>
    <submittedName>
        <fullName evidence="2">Uncharacterized protein</fullName>
    </submittedName>
</protein>
<feature type="non-terminal residue" evidence="2">
    <location>
        <position position="1"/>
    </location>
</feature>
<feature type="non-terminal residue" evidence="2">
    <location>
        <position position="179"/>
    </location>
</feature>
<feature type="compositionally biased region" description="Polar residues" evidence="1">
    <location>
        <begin position="42"/>
        <end position="56"/>
    </location>
</feature>
<evidence type="ECO:0000313" key="2">
    <source>
        <dbReference type="EMBL" id="JAT15411.1"/>
    </source>
</evidence>
<dbReference type="AlphaFoldDB" id="A0A1B6KVJ6"/>
<feature type="region of interest" description="Disordered" evidence="1">
    <location>
        <begin position="38"/>
        <end position="148"/>
    </location>
</feature>
<feature type="compositionally biased region" description="Polar residues" evidence="1">
    <location>
        <begin position="72"/>
        <end position="92"/>
    </location>
</feature>
<feature type="compositionally biased region" description="Low complexity" evidence="1">
    <location>
        <begin position="57"/>
        <end position="70"/>
    </location>
</feature>
<name>A0A1B6KVJ6_9HEMI</name>
<organism evidence="2">
    <name type="scientific">Graphocephala atropunctata</name>
    <dbReference type="NCBI Taxonomy" id="36148"/>
    <lineage>
        <taxon>Eukaryota</taxon>
        <taxon>Metazoa</taxon>
        <taxon>Ecdysozoa</taxon>
        <taxon>Arthropoda</taxon>
        <taxon>Hexapoda</taxon>
        <taxon>Insecta</taxon>
        <taxon>Pterygota</taxon>
        <taxon>Neoptera</taxon>
        <taxon>Paraneoptera</taxon>
        <taxon>Hemiptera</taxon>
        <taxon>Auchenorrhyncha</taxon>
        <taxon>Membracoidea</taxon>
        <taxon>Cicadellidae</taxon>
        <taxon>Cicadellinae</taxon>
        <taxon>Cicadellini</taxon>
        <taxon>Graphocephala</taxon>
    </lineage>
</organism>
<proteinExistence type="predicted"/>
<gene>
    <name evidence="2" type="ORF">g.54564</name>
</gene>
<reference evidence="2" key="1">
    <citation type="submission" date="2015-11" db="EMBL/GenBank/DDBJ databases">
        <title>De novo transcriptome assembly of four potential Pierce s Disease insect vectors from Arizona vineyards.</title>
        <authorList>
            <person name="Tassone E.E."/>
        </authorList>
    </citation>
    <scope>NUCLEOTIDE SEQUENCE</scope>
</reference>
<sequence length="179" mass="19696">QLSLWPTPAKIMSGFRVTGISPMNRYIFSDSDFMPSYVTDRPLQTSENGLQTSYDNPTPSTSMSTSNGTPEESISQMPNASACVPSTSTQGIYPSPEQLRPFQKAGPRLGSNKGKQKRKSAILTDSPVKEALRQQQAQAKAKRSRIQENKMKTLVKKFFDSGAEVTGSTMKRNVDKGKQ</sequence>
<dbReference type="EMBL" id="GEBQ01024566">
    <property type="protein sequence ID" value="JAT15411.1"/>
    <property type="molecule type" value="Transcribed_RNA"/>
</dbReference>